<dbReference type="EMBL" id="JAPDOD010000073">
    <property type="protein sequence ID" value="MDA0166709.1"/>
    <property type="molecule type" value="Genomic_DNA"/>
</dbReference>
<dbReference type="SUPFAM" id="SSF51735">
    <property type="entry name" value="NAD(P)-binding Rossmann-fold domains"/>
    <property type="match status" value="1"/>
</dbReference>
<dbReference type="Pfam" id="PF08240">
    <property type="entry name" value="ADH_N"/>
    <property type="match status" value="1"/>
</dbReference>
<evidence type="ECO:0000313" key="2">
    <source>
        <dbReference type="EMBL" id="MDA0166709.1"/>
    </source>
</evidence>
<dbReference type="Gene3D" id="3.90.180.10">
    <property type="entry name" value="Medium-chain alcohol dehydrogenases, catalytic domain"/>
    <property type="match status" value="1"/>
</dbReference>
<dbReference type="AlphaFoldDB" id="A0A9X3S5E3"/>
<dbReference type="InterPro" id="IPR020843">
    <property type="entry name" value="ER"/>
</dbReference>
<organism evidence="2 3">
    <name type="scientific">Solirubrobacter ginsenosidimutans</name>
    <dbReference type="NCBI Taxonomy" id="490573"/>
    <lineage>
        <taxon>Bacteria</taxon>
        <taxon>Bacillati</taxon>
        <taxon>Actinomycetota</taxon>
        <taxon>Thermoleophilia</taxon>
        <taxon>Solirubrobacterales</taxon>
        <taxon>Solirubrobacteraceae</taxon>
        <taxon>Solirubrobacter</taxon>
    </lineage>
</organism>
<dbReference type="CDD" id="cd05289">
    <property type="entry name" value="MDR_like_2"/>
    <property type="match status" value="1"/>
</dbReference>
<comment type="caution">
    <text evidence="2">The sequence shown here is derived from an EMBL/GenBank/DDBJ whole genome shotgun (WGS) entry which is preliminary data.</text>
</comment>
<protein>
    <submittedName>
        <fullName evidence="2">NADP-dependent oxidoreductase</fullName>
    </submittedName>
</protein>
<reference evidence="2" key="1">
    <citation type="submission" date="2022-10" db="EMBL/GenBank/DDBJ databases">
        <title>The WGS of Solirubrobacter ginsenosidimutans DSM 21036.</title>
        <authorList>
            <person name="Jiang Z."/>
        </authorList>
    </citation>
    <scope>NUCLEOTIDE SEQUENCE</scope>
    <source>
        <strain evidence="2">DSM 21036</strain>
    </source>
</reference>
<feature type="domain" description="Enoyl reductase (ER)" evidence="1">
    <location>
        <begin position="10"/>
        <end position="309"/>
    </location>
</feature>
<dbReference type="Gene3D" id="3.40.50.720">
    <property type="entry name" value="NAD(P)-binding Rossmann-like Domain"/>
    <property type="match status" value="1"/>
</dbReference>
<dbReference type="SMART" id="SM00829">
    <property type="entry name" value="PKS_ER"/>
    <property type="match status" value="1"/>
</dbReference>
<dbReference type="RefSeq" id="WP_270045965.1">
    <property type="nucleotide sequence ID" value="NZ_JAPDOD010000073.1"/>
</dbReference>
<evidence type="ECO:0000313" key="3">
    <source>
        <dbReference type="Proteomes" id="UP001149140"/>
    </source>
</evidence>
<dbReference type="GO" id="GO:0016491">
    <property type="term" value="F:oxidoreductase activity"/>
    <property type="evidence" value="ECO:0007669"/>
    <property type="project" value="InterPro"/>
</dbReference>
<dbReference type="Pfam" id="PF13602">
    <property type="entry name" value="ADH_zinc_N_2"/>
    <property type="match status" value="1"/>
</dbReference>
<dbReference type="SUPFAM" id="SSF50129">
    <property type="entry name" value="GroES-like"/>
    <property type="match status" value="1"/>
</dbReference>
<keyword evidence="3" id="KW-1185">Reference proteome</keyword>
<dbReference type="PANTHER" id="PTHR11695:SF294">
    <property type="entry name" value="RETICULON-4-INTERACTING PROTEIN 1, MITOCHONDRIAL"/>
    <property type="match status" value="1"/>
</dbReference>
<dbReference type="InterPro" id="IPR036291">
    <property type="entry name" value="NAD(P)-bd_dom_sf"/>
</dbReference>
<dbReference type="Proteomes" id="UP001149140">
    <property type="component" value="Unassembled WGS sequence"/>
</dbReference>
<name>A0A9X3S5E3_9ACTN</name>
<dbReference type="InterPro" id="IPR011032">
    <property type="entry name" value="GroES-like_sf"/>
</dbReference>
<evidence type="ECO:0000259" key="1">
    <source>
        <dbReference type="SMART" id="SM00829"/>
    </source>
</evidence>
<dbReference type="InterPro" id="IPR013154">
    <property type="entry name" value="ADH-like_N"/>
</dbReference>
<gene>
    <name evidence="2" type="ORF">OM076_40985</name>
</gene>
<proteinExistence type="predicted"/>
<dbReference type="PANTHER" id="PTHR11695">
    <property type="entry name" value="ALCOHOL DEHYDROGENASE RELATED"/>
    <property type="match status" value="1"/>
</dbReference>
<dbReference type="InterPro" id="IPR050700">
    <property type="entry name" value="YIM1/Zinc_Alcohol_DH_Fams"/>
</dbReference>
<sequence>MRAIGVNQWGERDALELLDVEPPPVAPDGVLVRIRAAALNPVDYKVRQGKLAGLFPYHFPVILGWDAAGVVEKVGPAVTWFKPGDPVYGYCRRQDLQYGTYAEFTTVPEGHLAHMPPELTFEEAAALPLVALTAHQSLELVGLRGGETLFITGGAGGVGHVAIQLALARGARVIASGSESSFDFIRELGAEPVDYHDEALPERVKELTHGGGADAVFDLFGGDGQEQAFSALRQGGRLVSIASPPAKREHYETGYVFVRPSGYDLGEHIAPLVAAGNLRPHIAATFPLEETAAAHEQLEAGHVRGKLVLTIG</sequence>
<accession>A0A9X3S5E3</accession>